<keyword evidence="3" id="KW-1185">Reference proteome</keyword>
<feature type="transmembrane region" description="Helical" evidence="1">
    <location>
        <begin position="96"/>
        <end position="120"/>
    </location>
</feature>
<keyword evidence="1" id="KW-1133">Transmembrane helix</keyword>
<keyword evidence="1" id="KW-0812">Transmembrane</keyword>
<dbReference type="KEGG" id="pacp:FAZ97_30685"/>
<evidence type="ECO:0000256" key="1">
    <source>
        <dbReference type="SAM" id="Phobius"/>
    </source>
</evidence>
<evidence type="ECO:0000313" key="2">
    <source>
        <dbReference type="EMBL" id="QGZ59371.1"/>
    </source>
</evidence>
<organism evidence="2 3">
    <name type="scientific">Paraburkholderia acidiphila</name>
    <dbReference type="NCBI Taxonomy" id="2571747"/>
    <lineage>
        <taxon>Bacteria</taxon>
        <taxon>Pseudomonadati</taxon>
        <taxon>Pseudomonadota</taxon>
        <taxon>Betaproteobacteria</taxon>
        <taxon>Burkholderiales</taxon>
        <taxon>Burkholderiaceae</taxon>
        <taxon>Paraburkholderia</taxon>
    </lineage>
</organism>
<keyword evidence="1" id="KW-0472">Membrane</keyword>
<name>A0A7Z2GCW6_9BURK</name>
<reference evidence="2 3" key="1">
    <citation type="submission" date="2019-12" db="EMBL/GenBank/DDBJ databases">
        <title>Paraburkholderia acidiphila 7Q-K02 sp. nov and Paraburkholderia acidisoli DHF22 sp. nov., two strains isolated from forest soil.</title>
        <authorList>
            <person name="Gao Z."/>
            <person name="Qiu L."/>
        </authorList>
    </citation>
    <scope>NUCLEOTIDE SEQUENCE [LARGE SCALE GENOMIC DNA]</scope>
    <source>
        <strain evidence="2 3">7Q-K02</strain>
    </source>
</reference>
<dbReference type="RefSeq" id="WP_158762553.1">
    <property type="nucleotide sequence ID" value="NZ_CP046912.1"/>
</dbReference>
<proteinExistence type="predicted"/>
<evidence type="ECO:0000313" key="3">
    <source>
        <dbReference type="Proteomes" id="UP000434209"/>
    </source>
</evidence>
<feature type="transmembrane region" description="Helical" evidence="1">
    <location>
        <begin position="6"/>
        <end position="28"/>
    </location>
</feature>
<dbReference type="EMBL" id="CP046912">
    <property type="protein sequence ID" value="QGZ59371.1"/>
    <property type="molecule type" value="Genomic_DNA"/>
</dbReference>
<dbReference type="OrthoDB" id="118664at2"/>
<gene>
    <name evidence="2" type="ORF">FAZ97_30685</name>
</gene>
<sequence length="181" mass="19798">MSQESIFRLQLVLGYVAWLLCFTAYIWPRLKSMDPFDAQRAIATLHSFRFFGLVFVLPGVVSPDLPASFAVPTAYGDLATGVLAMLALLAARKRPVFWFFVVAFNLVGAVDLILAYYHAIQAGVPVHAGELGATYVIPVIYVPLLAITHGAAFYLLLRAQRKGAARGDHAASDGLFQRSVR</sequence>
<accession>A0A7Z2GCW6</accession>
<dbReference type="AlphaFoldDB" id="A0A7Z2GCW6"/>
<feature type="transmembrane region" description="Helical" evidence="1">
    <location>
        <begin position="67"/>
        <end position="89"/>
    </location>
</feature>
<protein>
    <submittedName>
        <fullName evidence="2">Uncharacterized protein</fullName>
    </submittedName>
</protein>
<dbReference type="Proteomes" id="UP000434209">
    <property type="component" value="Chromosome 4"/>
</dbReference>
<feature type="transmembrane region" description="Helical" evidence="1">
    <location>
        <begin position="132"/>
        <end position="157"/>
    </location>
</feature>